<dbReference type="GO" id="GO:0016829">
    <property type="term" value="F:lyase activity"/>
    <property type="evidence" value="ECO:0007669"/>
    <property type="project" value="UniProtKB-KW"/>
</dbReference>
<comment type="cofactor">
    <cofactor evidence="1">
        <name>[4Fe-4S] cluster</name>
        <dbReference type="ChEBI" id="CHEBI:49883"/>
    </cofactor>
</comment>
<feature type="domain" description="Radical SAM core" evidence="9">
    <location>
        <begin position="11"/>
        <end position="289"/>
    </location>
</feature>
<dbReference type="InterPro" id="IPR034457">
    <property type="entry name" value="Organic_radical-activating"/>
</dbReference>
<evidence type="ECO:0000256" key="2">
    <source>
        <dbReference type="ARBA" id="ARBA00009777"/>
    </source>
</evidence>
<reference evidence="10 11" key="1">
    <citation type="submission" date="2015-01" db="EMBL/GenBank/DDBJ databases">
        <title>Vibrio sp. C5 JCM 19232 whole genome shotgun sequence.</title>
        <authorList>
            <person name="Sawabe T."/>
            <person name="Meirelles P."/>
            <person name="Feng G."/>
            <person name="Sayaka M."/>
            <person name="Hattori M."/>
            <person name="Ohkuma M."/>
        </authorList>
    </citation>
    <scope>NUCLEOTIDE SEQUENCE [LARGE SCALE GENOMIC DNA]</scope>
    <source>
        <strain evidence="10 11">JCM19232</strain>
    </source>
</reference>
<dbReference type="Proteomes" id="UP000031670">
    <property type="component" value="Unassembled WGS sequence"/>
</dbReference>
<evidence type="ECO:0000256" key="6">
    <source>
        <dbReference type="ARBA" id="ARBA00023002"/>
    </source>
</evidence>
<dbReference type="PIRSF" id="PIRSF000371">
    <property type="entry name" value="PFL_act_enz"/>
    <property type="match status" value="1"/>
</dbReference>
<keyword evidence="5" id="KW-0479">Metal-binding</keyword>
<protein>
    <submittedName>
        <fullName evidence="10">Pyeuvate formate-lyase activating enzyme</fullName>
    </submittedName>
</protein>
<keyword evidence="7" id="KW-0408">Iron</keyword>
<comment type="caution">
    <text evidence="10">The sequence shown here is derived from an EMBL/GenBank/DDBJ whole genome shotgun (WGS) entry which is preliminary data.</text>
</comment>
<dbReference type="Pfam" id="PF13353">
    <property type="entry name" value="Fer4_12"/>
    <property type="match status" value="1"/>
</dbReference>
<dbReference type="GO" id="GO:0016491">
    <property type="term" value="F:oxidoreductase activity"/>
    <property type="evidence" value="ECO:0007669"/>
    <property type="project" value="UniProtKB-KW"/>
</dbReference>
<evidence type="ECO:0000313" key="11">
    <source>
        <dbReference type="Proteomes" id="UP000031670"/>
    </source>
</evidence>
<dbReference type="PANTHER" id="PTHR30352:SF14">
    <property type="entry name" value="PYRUVATE FORMATE-LYASE 3-ACTIVATING ENZYME-RELATED"/>
    <property type="match status" value="1"/>
</dbReference>
<dbReference type="SUPFAM" id="SSF54862">
    <property type="entry name" value="4Fe-4S ferredoxins"/>
    <property type="match status" value="1"/>
</dbReference>
<gene>
    <name evidence="10" type="ORF">JCM19232_1071</name>
</gene>
<dbReference type="GO" id="GO:0051539">
    <property type="term" value="F:4 iron, 4 sulfur cluster binding"/>
    <property type="evidence" value="ECO:0007669"/>
    <property type="project" value="UniProtKB-KW"/>
</dbReference>
<dbReference type="InterPro" id="IPR001989">
    <property type="entry name" value="Radical_activat_CS"/>
</dbReference>
<organism evidence="10 11">
    <name type="scientific">Vibrio ishigakensis</name>
    <dbReference type="NCBI Taxonomy" id="1481914"/>
    <lineage>
        <taxon>Bacteria</taxon>
        <taxon>Pseudomonadati</taxon>
        <taxon>Pseudomonadota</taxon>
        <taxon>Gammaproteobacteria</taxon>
        <taxon>Vibrionales</taxon>
        <taxon>Vibrionaceae</taxon>
        <taxon>Vibrio</taxon>
    </lineage>
</organism>
<dbReference type="AlphaFoldDB" id="A0A0B8PDN5"/>
<comment type="similarity">
    <text evidence="2">Belongs to the organic radical-activating enzymes family.</text>
</comment>
<dbReference type="PROSITE" id="PS01087">
    <property type="entry name" value="RADICAL_ACTIVATING"/>
    <property type="match status" value="1"/>
</dbReference>
<evidence type="ECO:0000256" key="5">
    <source>
        <dbReference type="ARBA" id="ARBA00022723"/>
    </source>
</evidence>
<dbReference type="SFLD" id="SFLDG01118">
    <property type="entry name" value="activating_enzymes__group_2"/>
    <property type="match status" value="1"/>
</dbReference>
<dbReference type="SFLD" id="SFLDS00029">
    <property type="entry name" value="Radical_SAM"/>
    <property type="match status" value="1"/>
</dbReference>
<dbReference type="Gene3D" id="3.20.20.70">
    <property type="entry name" value="Aldolase class I"/>
    <property type="match status" value="1"/>
</dbReference>
<dbReference type="InterPro" id="IPR012839">
    <property type="entry name" value="Organic_radical_activase"/>
</dbReference>
<evidence type="ECO:0000259" key="9">
    <source>
        <dbReference type="PROSITE" id="PS51918"/>
    </source>
</evidence>
<keyword evidence="3" id="KW-0004">4Fe-4S</keyword>
<dbReference type="CDD" id="cd01335">
    <property type="entry name" value="Radical_SAM"/>
    <property type="match status" value="1"/>
</dbReference>
<evidence type="ECO:0000313" key="10">
    <source>
        <dbReference type="EMBL" id="GAM64401.1"/>
    </source>
</evidence>
<keyword evidence="8" id="KW-0411">Iron-sulfur</keyword>
<dbReference type="EMBL" id="BBSA01000012">
    <property type="protein sequence ID" value="GAM64401.1"/>
    <property type="molecule type" value="Genomic_DNA"/>
</dbReference>
<sequence>MYFNIQRFSTHDGDGIRSILFLKGCSLACPWCQNPESRSEKRSLLFDERSCMDECQLCAEACDGIERIDNKIVVNRKAISEEQLIALQDVCPTQALTVCGEESEKEFLFDALMKDQPFYDQSGGGVTFSGGEPLMQSKLVSEIAAQLKRNEVSTAIESCMHVPWKNIEQAAPHIDCWLADLKHTDEEKFLTWAKGSLKRIKENFRKLAPIAKRIVIRVPVVPGFNDTIEELQQIIDFAASLESCKELHLLPYHTLGINKYRLLDMPYLCSDKPLNKPELLELAKQYANENTQLNVTVRG</sequence>
<keyword evidence="6" id="KW-0560">Oxidoreductase</keyword>
<evidence type="ECO:0000256" key="4">
    <source>
        <dbReference type="ARBA" id="ARBA00022691"/>
    </source>
</evidence>
<accession>A0A0B8PDN5</accession>
<evidence type="ECO:0000256" key="1">
    <source>
        <dbReference type="ARBA" id="ARBA00001966"/>
    </source>
</evidence>
<dbReference type="NCBIfam" id="TIGR02494">
    <property type="entry name" value="PFLE_PFLC"/>
    <property type="match status" value="1"/>
</dbReference>
<dbReference type="PANTHER" id="PTHR30352">
    <property type="entry name" value="PYRUVATE FORMATE-LYASE-ACTIVATING ENZYME"/>
    <property type="match status" value="1"/>
</dbReference>
<dbReference type="SUPFAM" id="SSF102114">
    <property type="entry name" value="Radical SAM enzymes"/>
    <property type="match status" value="1"/>
</dbReference>
<dbReference type="GO" id="GO:0046872">
    <property type="term" value="F:metal ion binding"/>
    <property type="evidence" value="ECO:0007669"/>
    <property type="project" value="UniProtKB-KW"/>
</dbReference>
<name>A0A0B8PDN5_9VIBR</name>
<evidence type="ECO:0000256" key="3">
    <source>
        <dbReference type="ARBA" id="ARBA00022485"/>
    </source>
</evidence>
<keyword evidence="10" id="KW-0456">Lyase</keyword>
<dbReference type="InterPro" id="IPR013785">
    <property type="entry name" value="Aldolase_TIM"/>
</dbReference>
<dbReference type="PROSITE" id="PS51918">
    <property type="entry name" value="RADICAL_SAM"/>
    <property type="match status" value="1"/>
</dbReference>
<keyword evidence="4" id="KW-0949">S-adenosyl-L-methionine</keyword>
<dbReference type="SFLD" id="SFLDG01066">
    <property type="entry name" value="organic_radical-activating_enz"/>
    <property type="match status" value="1"/>
</dbReference>
<dbReference type="InterPro" id="IPR007197">
    <property type="entry name" value="rSAM"/>
</dbReference>
<evidence type="ECO:0000256" key="8">
    <source>
        <dbReference type="ARBA" id="ARBA00023014"/>
    </source>
</evidence>
<reference evidence="10 11" key="2">
    <citation type="submission" date="2015-01" db="EMBL/GenBank/DDBJ databases">
        <authorList>
            <consortium name="NBRP consortium"/>
            <person name="Sawabe T."/>
            <person name="Meirelles P."/>
            <person name="Feng G."/>
            <person name="Sayaka M."/>
            <person name="Hattori M."/>
            <person name="Ohkuma M."/>
        </authorList>
    </citation>
    <scope>NUCLEOTIDE SEQUENCE [LARGE SCALE GENOMIC DNA]</scope>
    <source>
        <strain evidence="10 11">JCM19232</strain>
    </source>
</reference>
<dbReference type="InterPro" id="IPR058240">
    <property type="entry name" value="rSAM_sf"/>
</dbReference>
<proteinExistence type="inferred from homology"/>
<evidence type="ECO:0000256" key="7">
    <source>
        <dbReference type="ARBA" id="ARBA00023004"/>
    </source>
</evidence>
<dbReference type="InterPro" id="IPR040074">
    <property type="entry name" value="BssD/PflA/YjjW"/>
</dbReference>